<feature type="domain" description="N-acetyltransferase" evidence="1">
    <location>
        <begin position="1"/>
        <end position="133"/>
    </location>
</feature>
<proteinExistence type="predicted"/>
<evidence type="ECO:0000313" key="2">
    <source>
        <dbReference type="EMBL" id="KAK9832501.1"/>
    </source>
</evidence>
<dbReference type="PANTHER" id="PTHR47426">
    <property type="entry name" value="ACYL-COA N-ACYLTRANSFERASES (NAT) SUPERFAMILY PROTEIN"/>
    <property type="match status" value="1"/>
</dbReference>
<dbReference type="GO" id="GO:0016747">
    <property type="term" value="F:acyltransferase activity, transferring groups other than amino-acyl groups"/>
    <property type="evidence" value="ECO:0007669"/>
    <property type="project" value="InterPro"/>
</dbReference>
<dbReference type="SUPFAM" id="SSF55729">
    <property type="entry name" value="Acyl-CoA N-acyltransferases (Nat)"/>
    <property type="match status" value="1"/>
</dbReference>
<dbReference type="InterPro" id="IPR000182">
    <property type="entry name" value="GNAT_dom"/>
</dbReference>
<keyword evidence="3" id="KW-1185">Reference proteome</keyword>
<dbReference type="PANTHER" id="PTHR47426:SF3">
    <property type="entry name" value="GCN5-RELATED N-ACETYLTRANSFERASE 6, CHLOROPLASTIC"/>
    <property type="match status" value="1"/>
</dbReference>
<name>A0AAW1RFF3_9CHLO</name>
<organism evidence="2 3">
    <name type="scientific">Elliptochloris bilobata</name>
    <dbReference type="NCBI Taxonomy" id="381761"/>
    <lineage>
        <taxon>Eukaryota</taxon>
        <taxon>Viridiplantae</taxon>
        <taxon>Chlorophyta</taxon>
        <taxon>core chlorophytes</taxon>
        <taxon>Trebouxiophyceae</taxon>
        <taxon>Trebouxiophyceae incertae sedis</taxon>
        <taxon>Elliptochloris clade</taxon>
        <taxon>Elliptochloris</taxon>
    </lineage>
</organism>
<evidence type="ECO:0000259" key="1">
    <source>
        <dbReference type="PROSITE" id="PS51186"/>
    </source>
</evidence>
<dbReference type="EMBL" id="JALJOU010000041">
    <property type="protein sequence ID" value="KAK9832501.1"/>
    <property type="molecule type" value="Genomic_DNA"/>
</dbReference>
<sequence length="133" mass="13901">MRSSRTRASVIMGCLDVRSPATGPWRSRDYLYSQAGEAPGAEWGAYVSSLVVAQGSRRQGVGIALIHAAKAAAAEHWGAAWLCTHVAADNTAASALYAKCGFEALRDNSLEQPALSGAAELGGPRATYYASTL</sequence>
<dbReference type="Gene3D" id="3.40.630.30">
    <property type="match status" value="1"/>
</dbReference>
<dbReference type="PROSITE" id="PS51186">
    <property type="entry name" value="GNAT"/>
    <property type="match status" value="1"/>
</dbReference>
<accession>A0AAW1RFF3</accession>
<dbReference type="InterPro" id="IPR016181">
    <property type="entry name" value="Acyl_CoA_acyltransferase"/>
</dbReference>
<dbReference type="Proteomes" id="UP001445335">
    <property type="component" value="Unassembled WGS sequence"/>
</dbReference>
<gene>
    <name evidence="2" type="ORF">WJX81_002400</name>
</gene>
<comment type="caution">
    <text evidence="2">The sequence shown here is derived from an EMBL/GenBank/DDBJ whole genome shotgun (WGS) entry which is preliminary data.</text>
</comment>
<protein>
    <recommendedName>
        <fullName evidence="1">N-acetyltransferase domain-containing protein</fullName>
    </recommendedName>
</protein>
<reference evidence="2 3" key="1">
    <citation type="journal article" date="2024" name="Nat. Commun.">
        <title>Phylogenomics reveals the evolutionary origins of lichenization in chlorophyte algae.</title>
        <authorList>
            <person name="Puginier C."/>
            <person name="Libourel C."/>
            <person name="Otte J."/>
            <person name="Skaloud P."/>
            <person name="Haon M."/>
            <person name="Grisel S."/>
            <person name="Petersen M."/>
            <person name="Berrin J.G."/>
            <person name="Delaux P.M."/>
            <person name="Dal Grande F."/>
            <person name="Keller J."/>
        </authorList>
    </citation>
    <scope>NUCLEOTIDE SEQUENCE [LARGE SCALE GENOMIC DNA]</scope>
    <source>
        <strain evidence="2 3">SAG 245.80</strain>
    </source>
</reference>
<evidence type="ECO:0000313" key="3">
    <source>
        <dbReference type="Proteomes" id="UP001445335"/>
    </source>
</evidence>
<dbReference type="Pfam" id="PF00583">
    <property type="entry name" value="Acetyltransf_1"/>
    <property type="match status" value="1"/>
</dbReference>
<dbReference type="AlphaFoldDB" id="A0AAW1RFF3"/>